<name>A0A6P6XSU5_DERPT</name>
<evidence type="ECO:0000313" key="3">
    <source>
        <dbReference type="RefSeq" id="XP_027196512.1"/>
    </source>
</evidence>
<organism evidence="2 3">
    <name type="scientific">Dermatophagoides pteronyssinus</name>
    <name type="common">European house dust mite</name>
    <dbReference type="NCBI Taxonomy" id="6956"/>
    <lineage>
        <taxon>Eukaryota</taxon>
        <taxon>Metazoa</taxon>
        <taxon>Ecdysozoa</taxon>
        <taxon>Arthropoda</taxon>
        <taxon>Chelicerata</taxon>
        <taxon>Arachnida</taxon>
        <taxon>Acari</taxon>
        <taxon>Acariformes</taxon>
        <taxon>Sarcoptiformes</taxon>
        <taxon>Astigmata</taxon>
        <taxon>Psoroptidia</taxon>
        <taxon>Analgoidea</taxon>
        <taxon>Pyroglyphidae</taxon>
        <taxon>Dermatophagoidinae</taxon>
        <taxon>Dermatophagoides</taxon>
    </lineage>
</organism>
<dbReference type="InterPro" id="IPR053894">
    <property type="entry name" value="OAF_N"/>
</dbReference>
<dbReference type="Pfam" id="PF14941">
    <property type="entry name" value="OAF_N"/>
    <property type="match status" value="1"/>
</dbReference>
<evidence type="ECO:0000313" key="2">
    <source>
        <dbReference type="Proteomes" id="UP000515146"/>
    </source>
</evidence>
<gene>
    <name evidence="3" type="primary">LOC113790998</name>
</gene>
<feature type="domain" description="Out at first protein BRICHOS-like" evidence="1">
    <location>
        <begin position="59"/>
        <end position="104"/>
    </location>
</feature>
<dbReference type="Proteomes" id="UP000515146">
    <property type="component" value="Unplaced"/>
</dbReference>
<dbReference type="KEGG" id="dpte:113790998"/>
<keyword evidence="2" id="KW-1185">Reference proteome</keyword>
<reference evidence="3" key="1">
    <citation type="submission" date="2025-08" db="UniProtKB">
        <authorList>
            <consortium name="RefSeq"/>
        </authorList>
    </citation>
    <scope>IDENTIFICATION</scope>
    <source>
        <strain evidence="3">Airmid</strain>
    </source>
</reference>
<proteinExistence type="predicted"/>
<sequence length="121" mass="14161">MVIIIIMMIPSITKQASINSDKHVNKIYHHQDAQKHVPKHPSLKSPKSKPPLLSFDHNFSINIRNDGGEIFRELITSNIINDYIQIKFEETDGSLIQQILDFKNLLLFFWRKNRKGNIHCR</sequence>
<dbReference type="AlphaFoldDB" id="A0A6P6XSU5"/>
<dbReference type="OrthoDB" id="5947176at2759"/>
<dbReference type="RefSeq" id="XP_027196512.1">
    <property type="nucleotide sequence ID" value="XM_027340711.1"/>
</dbReference>
<evidence type="ECO:0000259" key="1">
    <source>
        <dbReference type="Pfam" id="PF14941"/>
    </source>
</evidence>
<protein>
    <submittedName>
        <fullName evidence="3">Uncharacterized protein LOC113790998</fullName>
    </submittedName>
</protein>
<dbReference type="InParanoid" id="A0A6P6XSU5"/>
<accession>A0A6P6XSU5</accession>